<evidence type="ECO:0000256" key="1">
    <source>
        <dbReference type="SAM" id="Phobius"/>
    </source>
</evidence>
<proteinExistence type="predicted"/>
<dbReference type="AlphaFoldDB" id="A0A6J7FJH4"/>
<feature type="transmembrane region" description="Helical" evidence="1">
    <location>
        <begin position="12"/>
        <end position="37"/>
    </location>
</feature>
<organism evidence="2">
    <name type="scientific">freshwater metagenome</name>
    <dbReference type="NCBI Taxonomy" id="449393"/>
    <lineage>
        <taxon>unclassified sequences</taxon>
        <taxon>metagenomes</taxon>
        <taxon>ecological metagenomes</taxon>
    </lineage>
</organism>
<keyword evidence="1" id="KW-1133">Transmembrane helix</keyword>
<reference evidence="2" key="1">
    <citation type="submission" date="2020-05" db="EMBL/GenBank/DDBJ databases">
        <authorList>
            <person name="Chiriac C."/>
            <person name="Salcher M."/>
            <person name="Ghai R."/>
            <person name="Kavagutti S V."/>
        </authorList>
    </citation>
    <scope>NUCLEOTIDE SEQUENCE</scope>
</reference>
<name>A0A6J7FJH4_9ZZZZ</name>
<keyword evidence="1" id="KW-0472">Membrane</keyword>
<sequence length="233" mass="23567">MTDSARRRRTSPGAIIGSIAGGLGVGIALTFGGLTLINGEIPLPLPTPTPTVTPQILPSEAWAQATAPALPVSVTPPATKLVLGEAGQVELALGKGLSALISLTAGTPTQASDADLKILRKVTPQLTGMNVFYLPITVTKVAGDPLSGVMLDPVIFGVTSDNIVVQQLTIVDWRACRAGPLPAAIDQPGSAVTLCFAAAAATDAPAAVGIEFSQSGGPYDAAKDTAISWLPKA</sequence>
<dbReference type="EMBL" id="CAFBMB010000028">
    <property type="protein sequence ID" value="CAB4893575.1"/>
    <property type="molecule type" value="Genomic_DNA"/>
</dbReference>
<gene>
    <name evidence="2" type="ORF">UFOPK3516_00554</name>
</gene>
<accession>A0A6J7FJH4</accession>
<evidence type="ECO:0000313" key="2">
    <source>
        <dbReference type="EMBL" id="CAB4893575.1"/>
    </source>
</evidence>
<keyword evidence="1" id="KW-0812">Transmembrane</keyword>
<protein>
    <submittedName>
        <fullName evidence="2">Unannotated protein</fullName>
    </submittedName>
</protein>